<feature type="region of interest" description="Disordered" evidence="1">
    <location>
        <begin position="1"/>
        <end position="77"/>
    </location>
</feature>
<proteinExistence type="predicted"/>
<evidence type="ECO:0000313" key="2">
    <source>
        <dbReference type="EMBL" id="CAA9387487.1"/>
    </source>
</evidence>
<feature type="compositionally biased region" description="Gly residues" evidence="1">
    <location>
        <begin position="1"/>
        <end position="10"/>
    </location>
</feature>
<evidence type="ECO:0000256" key="1">
    <source>
        <dbReference type="SAM" id="MobiDB-lite"/>
    </source>
</evidence>
<sequence>MRDGRVGGNPSGSSAVAGSGCDQATRLQISDRGKRARARSSSGLAAASLAGRGARHSPSAHGATKTARRQTRPAARASFRCRCRALESNT</sequence>
<name>A0A6J4NKS2_9ACTN</name>
<accession>A0A6J4NKS2</accession>
<dbReference type="PROSITE" id="PS51257">
    <property type="entry name" value="PROKAR_LIPOPROTEIN"/>
    <property type="match status" value="1"/>
</dbReference>
<organism evidence="2">
    <name type="scientific">uncultured Nocardioides sp</name>
    <dbReference type="NCBI Taxonomy" id="198441"/>
    <lineage>
        <taxon>Bacteria</taxon>
        <taxon>Bacillati</taxon>
        <taxon>Actinomycetota</taxon>
        <taxon>Actinomycetes</taxon>
        <taxon>Propionibacteriales</taxon>
        <taxon>Nocardioidaceae</taxon>
        <taxon>Nocardioides</taxon>
        <taxon>environmental samples</taxon>
    </lineage>
</organism>
<reference evidence="2" key="1">
    <citation type="submission" date="2020-02" db="EMBL/GenBank/DDBJ databases">
        <authorList>
            <person name="Meier V. D."/>
        </authorList>
    </citation>
    <scope>NUCLEOTIDE SEQUENCE</scope>
    <source>
        <strain evidence="2">AVDCRST_MAG60</strain>
    </source>
</reference>
<dbReference type="EMBL" id="CADCUN010000141">
    <property type="protein sequence ID" value="CAA9387487.1"/>
    <property type="molecule type" value="Genomic_DNA"/>
</dbReference>
<feature type="compositionally biased region" description="Low complexity" evidence="1">
    <location>
        <begin position="39"/>
        <end position="52"/>
    </location>
</feature>
<gene>
    <name evidence="2" type="ORF">AVDCRST_MAG60-1325</name>
</gene>
<protein>
    <submittedName>
        <fullName evidence="2">Uncharacterized protein</fullName>
    </submittedName>
</protein>
<dbReference type="AlphaFoldDB" id="A0A6J4NKS2"/>